<dbReference type="Proteomes" id="UP000598350">
    <property type="component" value="Unassembled WGS sequence"/>
</dbReference>
<keyword evidence="1 2" id="KW-0732">Signal</keyword>
<feature type="domain" description="Outer membrane protein beta-barrel" evidence="3">
    <location>
        <begin position="76"/>
        <end position="160"/>
    </location>
</feature>
<dbReference type="SUPFAM" id="SSF103515">
    <property type="entry name" value="Autotransporter"/>
    <property type="match status" value="1"/>
</dbReference>
<dbReference type="InterPro" id="IPR027385">
    <property type="entry name" value="Beta-barrel_OMP"/>
</dbReference>
<evidence type="ECO:0000259" key="3">
    <source>
        <dbReference type="Pfam" id="PF13505"/>
    </source>
</evidence>
<evidence type="ECO:0000256" key="1">
    <source>
        <dbReference type="ARBA" id="ARBA00022729"/>
    </source>
</evidence>
<comment type="caution">
    <text evidence="4">The sequence shown here is derived from an EMBL/GenBank/DDBJ whole genome shotgun (WGS) entry which is preliminary data.</text>
</comment>
<sequence length="160" mass="17614">MKKVLVVALALFGYCVNAQEGFFGKAGLSNVTAKVDVFDETVSDSEMGFFVGVGYNFEVSETFEVEPSVLYSLVSDLNSLYIPIMAKYEVADSFTIQAGPQINYLLEDMPQGEFGLDLAFGVGYSFSEQFFADARYGIEVSRDIEGFSLNSLQIGVGYRF</sequence>
<reference evidence="4 5" key="1">
    <citation type="submission" date="2020-05" db="EMBL/GenBank/DDBJ databases">
        <title>The draft genome sequence of Maribacter arenosus CAU 1321.</title>
        <authorList>
            <person name="Mu L."/>
        </authorList>
    </citation>
    <scope>NUCLEOTIDE SEQUENCE [LARGE SCALE GENOMIC DNA]</scope>
    <source>
        <strain evidence="4 5">CAU 1321</strain>
    </source>
</reference>
<dbReference type="EMBL" id="JABTCG010000005">
    <property type="protein sequence ID" value="MBD0852031.1"/>
    <property type="molecule type" value="Genomic_DNA"/>
</dbReference>
<gene>
    <name evidence="4" type="ORF">HPE63_15220</name>
</gene>
<dbReference type="InterPro" id="IPR036709">
    <property type="entry name" value="Autotransporte_beta_dom_sf"/>
</dbReference>
<proteinExistence type="predicted"/>
<feature type="chain" id="PRO_5045243048" evidence="2">
    <location>
        <begin position="19"/>
        <end position="160"/>
    </location>
</feature>
<keyword evidence="5" id="KW-1185">Reference proteome</keyword>
<protein>
    <submittedName>
        <fullName evidence="4">Porin family protein</fullName>
    </submittedName>
</protein>
<dbReference type="Pfam" id="PF13505">
    <property type="entry name" value="OMP_b-brl"/>
    <property type="match status" value="1"/>
</dbReference>
<accession>A0ABR7VGH1</accession>
<evidence type="ECO:0000313" key="4">
    <source>
        <dbReference type="EMBL" id="MBD0852031.1"/>
    </source>
</evidence>
<evidence type="ECO:0000256" key="2">
    <source>
        <dbReference type="SAM" id="SignalP"/>
    </source>
</evidence>
<evidence type="ECO:0000313" key="5">
    <source>
        <dbReference type="Proteomes" id="UP000598350"/>
    </source>
</evidence>
<organism evidence="4 5">
    <name type="scientific">Maribacter arenosus</name>
    <dbReference type="NCBI Taxonomy" id="1854708"/>
    <lineage>
        <taxon>Bacteria</taxon>
        <taxon>Pseudomonadati</taxon>
        <taxon>Bacteroidota</taxon>
        <taxon>Flavobacteriia</taxon>
        <taxon>Flavobacteriales</taxon>
        <taxon>Flavobacteriaceae</taxon>
        <taxon>Maribacter</taxon>
    </lineage>
</organism>
<name>A0ABR7VGH1_9FLAO</name>
<feature type="signal peptide" evidence="2">
    <location>
        <begin position="1"/>
        <end position="18"/>
    </location>
</feature>
<dbReference type="RefSeq" id="WP_188315140.1">
    <property type="nucleotide sequence ID" value="NZ_JABTCG010000005.1"/>
</dbReference>